<keyword evidence="1" id="KW-0732">Signal</keyword>
<organism evidence="2 3">
    <name type="scientific">Parascaris univalens</name>
    <name type="common">Nematode worm</name>
    <dbReference type="NCBI Taxonomy" id="6257"/>
    <lineage>
        <taxon>Eukaryota</taxon>
        <taxon>Metazoa</taxon>
        <taxon>Ecdysozoa</taxon>
        <taxon>Nematoda</taxon>
        <taxon>Chromadorea</taxon>
        <taxon>Rhabditida</taxon>
        <taxon>Spirurina</taxon>
        <taxon>Ascaridomorpha</taxon>
        <taxon>Ascaridoidea</taxon>
        <taxon>Ascarididae</taxon>
        <taxon>Parascaris</taxon>
    </lineage>
</organism>
<protein>
    <submittedName>
        <fullName evidence="3">Secreted protein</fullName>
    </submittedName>
</protein>
<accession>A0A915AGU8</accession>
<dbReference type="AlphaFoldDB" id="A0A915AGU8"/>
<feature type="signal peptide" evidence="1">
    <location>
        <begin position="1"/>
        <end position="22"/>
    </location>
</feature>
<proteinExistence type="predicted"/>
<name>A0A915AGU8_PARUN</name>
<keyword evidence="2" id="KW-1185">Reference proteome</keyword>
<feature type="chain" id="PRO_5037985763" evidence="1">
    <location>
        <begin position="23"/>
        <end position="108"/>
    </location>
</feature>
<sequence length="108" mass="12133">MRCMRLLLICSALLTLTAISKASLHIGELQRKRCFTESMRVDAYLLELLPVKGIVEAKKEPNCVGVLFTVTVCRFVYTKYLIAVIVACLSRVNTIRVVSCILFLGRSH</sequence>
<evidence type="ECO:0000313" key="3">
    <source>
        <dbReference type="WBParaSite" id="PgR007_g198_t01"/>
    </source>
</evidence>
<reference evidence="3" key="1">
    <citation type="submission" date="2022-11" db="UniProtKB">
        <authorList>
            <consortium name="WormBaseParasite"/>
        </authorList>
    </citation>
    <scope>IDENTIFICATION</scope>
</reference>
<dbReference type="Proteomes" id="UP000887569">
    <property type="component" value="Unplaced"/>
</dbReference>
<dbReference type="WBParaSite" id="PgR007_g198_t01">
    <property type="protein sequence ID" value="PgR007_g198_t01"/>
    <property type="gene ID" value="PgR007_g198"/>
</dbReference>
<evidence type="ECO:0000256" key="1">
    <source>
        <dbReference type="SAM" id="SignalP"/>
    </source>
</evidence>
<evidence type="ECO:0000313" key="2">
    <source>
        <dbReference type="Proteomes" id="UP000887569"/>
    </source>
</evidence>